<feature type="transmembrane region" description="Helical" evidence="7">
    <location>
        <begin position="110"/>
        <end position="130"/>
    </location>
</feature>
<keyword evidence="3" id="KW-1003">Cell membrane</keyword>
<dbReference type="KEGG" id="sphu:SPPYR_1419"/>
<feature type="domain" description="Major facilitator superfamily (MFS) profile" evidence="8">
    <location>
        <begin position="17"/>
        <end position="404"/>
    </location>
</feature>
<feature type="transmembrane region" description="Helical" evidence="7">
    <location>
        <begin position="21"/>
        <end position="44"/>
    </location>
</feature>
<dbReference type="InterPro" id="IPR010290">
    <property type="entry name" value="TM_effector"/>
</dbReference>
<feature type="transmembrane region" description="Helical" evidence="7">
    <location>
        <begin position="226"/>
        <end position="247"/>
    </location>
</feature>
<feature type="transmembrane region" description="Helical" evidence="7">
    <location>
        <begin position="350"/>
        <end position="369"/>
    </location>
</feature>
<proteinExistence type="predicted"/>
<dbReference type="PANTHER" id="PTHR23513">
    <property type="entry name" value="INTEGRAL MEMBRANE EFFLUX PROTEIN-RELATED"/>
    <property type="match status" value="1"/>
</dbReference>
<dbReference type="RefSeq" id="WP_184100628.1">
    <property type="nucleotide sequence ID" value="NZ_LT598653.1"/>
</dbReference>
<accession>A0A1Y5PRB6</accession>
<feature type="transmembrane region" description="Helical" evidence="7">
    <location>
        <begin position="381"/>
        <end position="401"/>
    </location>
</feature>
<feature type="transmembrane region" description="Helical" evidence="7">
    <location>
        <begin position="292"/>
        <end position="311"/>
    </location>
</feature>
<dbReference type="InterPro" id="IPR020846">
    <property type="entry name" value="MFS_dom"/>
</dbReference>
<evidence type="ECO:0000259" key="8">
    <source>
        <dbReference type="PROSITE" id="PS50850"/>
    </source>
</evidence>
<dbReference type="SUPFAM" id="SSF103473">
    <property type="entry name" value="MFS general substrate transporter"/>
    <property type="match status" value="1"/>
</dbReference>
<evidence type="ECO:0000256" key="4">
    <source>
        <dbReference type="ARBA" id="ARBA00022692"/>
    </source>
</evidence>
<evidence type="ECO:0000256" key="3">
    <source>
        <dbReference type="ARBA" id="ARBA00022475"/>
    </source>
</evidence>
<evidence type="ECO:0000256" key="5">
    <source>
        <dbReference type="ARBA" id="ARBA00022989"/>
    </source>
</evidence>
<keyword evidence="4 7" id="KW-0812">Transmembrane</keyword>
<keyword evidence="2" id="KW-0813">Transport</keyword>
<evidence type="ECO:0000313" key="9">
    <source>
        <dbReference type="EMBL" id="SBV32539.1"/>
    </source>
</evidence>
<evidence type="ECO:0000256" key="1">
    <source>
        <dbReference type="ARBA" id="ARBA00004651"/>
    </source>
</evidence>
<evidence type="ECO:0000256" key="2">
    <source>
        <dbReference type="ARBA" id="ARBA00022448"/>
    </source>
</evidence>
<name>A0A1Y5PRB6_9SPHN</name>
<dbReference type="Gene3D" id="1.20.1250.20">
    <property type="entry name" value="MFS general substrate transporter like domains"/>
    <property type="match status" value="1"/>
</dbReference>
<dbReference type="EMBL" id="LT598653">
    <property type="protein sequence ID" value="SBV32539.1"/>
    <property type="molecule type" value="Genomic_DNA"/>
</dbReference>
<dbReference type="Pfam" id="PF05977">
    <property type="entry name" value="MFS_3"/>
    <property type="match status" value="1"/>
</dbReference>
<keyword evidence="5 7" id="KW-1133">Transmembrane helix</keyword>
<reference evidence="9" key="1">
    <citation type="submission" date="2016-03" db="EMBL/GenBank/DDBJ databases">
        <authorList>
            <person name="Ploux O."/>
        </authorList>
    </citation>
    <scope>NUCLEOTIDE SEQUENCE</scope>
    <source>
        <strain evidence="9">UC10</strain>
    </source>
</reference>
<gene>
    <name evidence="9" type="ORF">SPPYR_1419</name>
</gene>
<feature type="transmembrane region" description="Helical" evidence="7">
    <location>
        <begin position="259"/>
        <end position="280"/>
    </location>
</feature>
<dbReference type="CDD" id="cd06173">
    <property type="entry name" value="MFS_MefA_like"/>
    <property type="match status" value="1"/>
</dbReference>
<evidence type="ECO:0000256" key="6">
    <source>
        <dbReference type="ARBA" id="ARBA00023136"/>
    </source>
</evidence>
<keyword evidence="6 7" id="KW-0472">Membrane</keyword>
<sequence>MNESQSHRTWAPLRFGSFRAIWLASLVSNFGSVIQTVGASWLMTTLDPRATMVALVLSATTLPILMLAVMAGAIADIGDRRIIMLTAQYAMLGAAIALATLTLLGFITPWSLLVLTFVIGCGTAIYAPSWQASVGDHVPRPYIAGAVALNSMNTNLARTAAPAIGGMIVALVGSQGAFVLNAFTYVGLIIVLTRWRSPPREAQFPPEPLGTAVAAGLRYVRETPSLMAAMLRGLLLGAGGSAIWGLMPLIARDLIGGDATVYGFVLGAFGSGAVVGALAGTRIRRSLSHEHTVGSAMMVYALASAMIAFGWPLLPSLTILAFAGFGWVVAVSTMMIGVQMASPRWVVGRTMSLFQMALLGGVAAGAWGWGQVAQAIDLQSAFLASAAVMILAAFTGFILPLPQPLMPELSPLRIFDLASEAGAPLPFRGPVIISVSYRIPSTSAHAFAAAMAERGRIRRRDGAQRWALFRDPADPESWVERFEFRTWGDYMRQRHRLTVADRETLEAVRGFHDFGQGDPLVRRLVAWTAVSDSKAEAVAPTDPYLDDGNIVSDGLDGR</sequence>
<dbReference type="PROSITE" id="PS50850">
    <property type="entry name" value="MFS"/>
    <property type="match status" value="1"/>
</dbReference>
<comment type="subcellular location">
    <subcellularLocation>
        <location evidence="1">Cell membrane</location>
        <topology evidence="1">Multi-pass membrane protein</topology>
    </subcellularLocation>
</comment>
<evidence type="ECO:0000256" key="7">
    <source>
        <dbReference type="SAM" id="Phobius"/>
    </source>
</evidence>
<organism evidence="9">
    <name type="scientific">uncultured Sphingopyxis sp</name>
    <dbReference type="NCBI Taxonomy" id="310581"/>
    <lineage>
        <taxon>Bacteria</taxon>
        <taxon>Pseudomonadati</taxon>
        <taxon>Pseudomonadota</taxon>
        <taxon>Alphaproteobacteria</taxon>
        <taxon>Sphingomonadales</taxon>
        <taxon>Sphingomonadaceae</taxon>
        <taxon>Sphingopyxis</taxon>
        <taxon>environmental samples</taxon>
    </lineage>
</organism>
<dbReference type="PANTHER" id="PTHR23513:SF11">
    <property type="entry name" value="STAPHYLOFERRIN A TRANSPORTER"/>
    <property type="match status" value="1"/>
</dbReference>
<feature type="transmembrane region" description="Helical" evidence="7">
    <location>
        <begin position="167"/>
        <end position="192"/>
    </location>
</feature>
<dbReference type="AlphaFoldDB" id="A0A1Y5PRB6"/>
<dbReference type="GO" id="GO:0005886">
    <property type="term" value="C:plasma membrane"/>
    <property type="evidence" value="ECO:0007669"/>
    <property type="project" value="UniProtKB-SubCell"/>
</dbReference>
<feature type="transmembrane region" description="Helical" evidence="7">
    <location>
        <begin position="317"/>
        <end position="338"/>
    </location>
</feature>
<feature type="transmembrane region" description="Helical" evidence="7">
    <location>
        <begin position="50"/>
        <end position="75"/>
    </location>
</feature>
<feature type="transmembrane region" description="Helical" evidence="7">
    <location>
        <begin position="82"/>
        <end position="104"/>
    </location>
</feature>
<protein>
    <submittedName>
        <fullName evidence="9">Major facilitator superfamily protein</fullName>
    </submittedName>
</protein>
<dbReference type="GO" id="GO:0022857">
    <property type="term" value="F:transmembrane transporter activity"/>
    <property type="evidence" value="ECO:0007669"/>
    <property type="project" value="InterPro"/>
</dbReference>
<dbReference type="InterPro" id="IPR036259">
    <property type="entry name" value="MFS_trans_sf"/>
</dbReference>